<protein>
    <submittedName>
        <fullName evidence="1">Uncharacterized protein</fullName>
    </submittedName>
</protein>
<dbReference type="Pfam" id="PF13911">
    <property type="entry name" value="AhpC-TSA_2"/>
    <property type="match status" value="1"/>
</dbReference>
<name>A0AAD2CUB4_9STRA</name>
<sequence>MGILSKKSKAAATGAVCASAACAVGATVVPESMKLTSVMKGFHWNEVPLTPVDFNVGIQLLAEQKANEVIQKHTGPHGSIAFVVRRPGDESLKFYEALGNRSITEHVLYNPFKAISALRRHMSRLKEKKIEGNLKGEGLKSGGLIIFGKDGSPQFMVPEQTGTPFDEDELLAALETVRKGGGVTDAGEL</sequence>
<proteinExistence type="predicted"/>
<keyword evidence="2" id="KW-1185">Reference proteome</keyword>
<dbReference type="Proteomes" id="UP001295423">
    <property type="component" value="Unassembled WGS sequence"/>
</dbReference>
<dbReference type="AlphaFoldDB" id="A0AAD2CUB4"/>
<comment type="caution">
    <text evidence="1">The sequence shown here is derived from an EMBL/GenBank/DDBJ whole genome shotgun (WGS) entry which is preliminary data.</text>
</comment>
<organism evidence="1 2">
    <name type="scientific">Cylindrotheca closterium</name>
    <dbReference type="NCBI Taxonomy" id="2856"/>
    <lineage>
        <taxon>Eukaryota</taxon>
        <taxon>Sar</taxon>
        <taxon>Stramenopiles</taxon>
        <taxon>Ochrophyta</taxon>
        <taxon>Bacillariophyta</taxon>
        <taxon>Bacillariophyceae</taxon>
        <taxon>Bacillariophycidae</taxon>
        <taxon>Bacillariales</taxon>
        <taxon>Bacillariaceae</taxon>
        <taxon>Cylindrotheca</taxon>
    </lineage>
</organism>
<dbReference type="EMBL" id="CAKOGP040001224">
    <property type="protein sequence ID" value="CAJ1944291.1"/>
    <property type="molecule type" value="Genomic_DNA"/>
</dbReference>
<evidence type="ECO:0000313" key="2">
    <source>
        <dbReference type="Proteomes" id="UP001295423"/>
    </source>
</evidence>
<evidence type="ECO:0000313" key="1">
    <source>
        <dbReference type="EMBL" id="CAJ1944291.1"/>
    </source>
</evidence>
<dbReference type="PROSITE" id="PS51257">
    <property type="entry name" value="PROKAR_LIPOPROTEIN"/>
    <property type="match status" value="1"/>
</dbReference>
<accession>A0AAD2CUB4</accession>
<gene>
    <name evidence="1" type="ORF">CYCCA115_LOCUS8814</name>
</gene>
<reference evidence="1" key="1">
    <citation type="submission" date="2023-08" db="EMBL/GenBank/DDBJ databases">
        <authorList>
            <person name="Audoor S."/>
            <person name="Bilcke G."/>
        </authorList>
    </citation>
    <scope>NUCLEOTIDE SEQUENCE</scope>
</reference>
<dbReference type="InterPro" id="IPR032801">
    <property type="entry name" value="PXL2A/B/C"/>
</dbReference>